<accession>A0ABW5QQ81</accession>
<keyword evidence="2" id="KW-1185">Reference proteome</keyword>
<proteinExistence type="predicted"/>
<name>A0ABW5QQ81_9HYPH</name>
<dbReference type="RefSeq" id="WP_386835522.1">
    <property type="nucleotide sequence ID" value="NZ_JBHUNP010000001.1"/>
</dbReference>
<dbReference type="Proteomes" id="UP001597521">
    <property type="component" value="Unassembled WGS sequence"/>
</dbReference>
<gene>
    <name evidence="1" type="ORF">ACFSX5_18990</name>
</gene>
<organism evidence="1 2">
    <name type="scientific">Devosia albogilva</name>
    <dbReference type="NCBI Taxonomy" id="429726"/>
    <lineage>
        <taxon>Bacteria</taxon>
        <taxon>Pseudomonadati</taxon>
        <taxon>Pseudomonadota</taxon>
        <taxon>Alphaproteobacteria</taxon>
        <taxon>Hyphomicrobiales</taxon>
        <taxon>Devosiaceae</taxon>
        <taxon>Devosia</taxon>
    </lineage>
</organism>
<sequence>MLAELTAAIEANADVQAALAAEGFTSDDIVAVASSSEGNLTIVVDDAR</sequence>
<evidence type="ECO:0000313" key="1">
    <source>
        <dbReference type="EMBL" id="MFD2649874.1"/>
    </source>
</evidence>
<dbReference type="EMBL" id="JBHUNP010000001">
    <property type="protein sequence ID" value="MFD2649874.1"/>
    <property type="molecule type" value="Genomic_DNA"/>
</dbReference>
<comment type="caution">
    <text evidence="1">The sequence shown here is derived from an EMBL/GenBank/DDBJ whole genome shotgun (WGS) entry which is preliminary data.</text>
</comment>
<evidence type="ECO:0000313" key="2">
    <source>
        <dbReference type="Proteomes" id="UP001597521"/>
    </source>
</evidence>
<protein>
    <submittedName>
        <fullName evidence="1">Uncharacterized protein</fullName>
    </submittedName>
</protein>
<reference evidence="2" key="1">
    <citation type="journal article" date="2019" name="Int. J. Syst. Evol. Microbiol.">
        <title>The Global Catalogue of Microorganisms (GCM) 10K type strain sequencing project: providing services to taxonomists for standard genome sequencing and annotation.</title>
        <authorList>
            <consortium name="The Broad Institute Genomics Platform"/>
            <consortium name="The Broad Institute Genome Sequencing Center for Infectious Disease"/>
            <person name="Wu L."/>
            <person name="Ma J."/>
        </authorList>
    </citation>
    <scope>NUCLEOTIDE SEQUENCE [LARGE SCALE GENOMIC DNA]</scope>
    <source>
        <strain evidence="2">CCM 7427</strain>
    </source>
</reference>